<gene>
    <name evidence="1" type="ORF">ACFS6J_04450</name>
</gene>
<name>A0ABW6AXW4_9SPHI</name>
<sequence length="171" mass="19254">MKKSLLSLTAVLVLFSCNSEKKYEKSSGELLASMVYAQTYAEAITGRYSKVWRDAISKEVYYKIDGKEVKSYIDFNDALVLVKSEMEHSGLEGSLDSSFAVVDSIMRTLNEPPKKYEKLSKDISECYGDLSEFIRLAKAPEGSLMSYNQRSSELNSSFNRKLSQIAVQLPK</sequence>
<dbReference type="RefSeq" id="WP_377609239.1">
    <property type="nucleotide sequence ID" value="NZ_JBHUPA010000002.1"/>
</dbReference>
<evidence type="ECO:0000313" key="2">
    <source>
        <dbReference type="Proteomes" id="UP001597560"/>
    </source>
</evidence>
<proteinExistence type="predicted"/>
<evidence type="ECO:0000313" key="1">
    <source>
        <dbReference type="EMBL" id="MFD2961023.1"/>
    </source>
</evidence>
<dbReference type="Proteomes" id="UP001597560">
    <property type="component" value="Unassembled WGS sequence"/>
</dbReference>
<evidence type="ECO:0008006" key="3">
    <source>
        <dbReference type="Google" id="ProtNLM"/>
    </source>
</evidence>
<dbReference type="EMBL" id="JBHUPA010000002">
    <property type="protein sequence ID" value="MFD2961023.1"/>
    <property type="molecule type" value="Genomic_DNA"/>
</dbReference>
<keyword evidence="2" id="KW-1185">Reference proteome</keyword>
<comment type="caution">
    <text evidence="1">The sequence shown here is derived from an EMBL/GenBank/DDBJ whole genome shotgun (WGS) entry which is preliminary data.</text>
</comment>
<protein>
    <recommendedName>
        <fullName evidence="3">Lipoprotein</fullName>
    </recommendedName>
</protein>
<accession>A0ABW6AXW4</accession>
<dbReference type="PROSITE" id="PS51257">
    <property type="entry name" value="PROKAR_LIPOPROTEIN"/>
    <property type="match status" value="1"/>
</dbReference>
<reference evidence="2" key="1">
    <citation type="journal article" date="2019" name="Int. J. Syst. Evol. Microbiol.">
        <title>The Global Catalogue of Microorganisms (GCM) 10K type strain sequencing project: providing services to taxonomists for standard genome sequencing and annotation.</title>
        <authorList>
            <consortium name="The Broad Institute Genomics Platform"/>
            <consortium name="The Broad Institute Genome Sequencing Center for Infectious Disease"/>
            <person name="Wu L."/>
            <person name="Ma J."/>
        </authorList>
    </citation>
    <scope>NUCLEOTIDE SEQUENCE [LARGE SCALE GENOMIC DNA]</scope>
    <source>
        <strain evidence="2">KCTC 23098</strain>
    </source>
</reference>
<organism evidence="1 2">
    <name type="scientific">Olivibacter jilunii</name>
    <dbReference type="NCBI Taxonomy" id="985016"/>
    <lineage>
        <taxon>Bacteria</taxon>
        <taxon>Pseudomonadati</taxon>
        <taxon>Bacteroidota</taxon>
        <taxon>Sphingobacteriia</taxon>
        <taxon>Sphingobacteriales</taxon>
        <taxon>Sphingobacteriaceae</taxon>
        <taxon>Olivibacter</taxon>
    </lineage>
</organism>